<dbReference type="Pfam" id="PF04542">
    <property type="entry name" value="Sigma70_r2"/>
    <property type="match status" value="1"/>
</dbReference>
<keyword evidence="10" id="KW-1185">Reference proteome</keyword>
<dbReference type="EMBL" id="VTOX01000005">
    <property type="protein sequence ID" value="NKE67097.1"/>
    <property type="molecule type" value="Genomic_DNA"/>
</dbReference>
<dbReference type="RefSeq" id="WP_168108230.1">
    <property type="nucleotide sequence ID" value="NZ_VTOX01000005.1"/>
</dbReference>
<dbReference type="InterPro" id="IPR007627">
    <property type="entry name" value="RNA_pol_sigma70_r2"/>
</dbReference>
<evidence type="ECO:0000259" key="8">
    <source>
        <dbReference type="Pfam" id="PF08281"/>
    </source>
</evidence>
<feature type="domain" description="RNA polymerase sigma factor 70 region 4 type 2" evidence="8">
    <location>
        <begin position="147"/>
        <end position="199"/>
    </location>
</feature>
<evidence type="ECO:0000256" key="2">
    <source>
        <dbReference type="ARBA" id="ARBA00023015"/>
    </source>
</evidence>
<dbReference type="Proteomes" id="UP000521868">
    <property type="component" value="Unassembled WGS sequence"/>
</dbReference>
<gene>
    <name evidence="9" type="ORF">RAMLITH_14820</name>
</gene>
<dbReference type="InterPro" id="IPR013249">
    <property type="entry name" value="RNA_pol_sigma70_r4_t2"/>
</dbReference>
<dbReference type="GO" id="GO:0006352">
    <property type="term" value="P:DNA-templated transcription initiation"/>
    <property type="evidence" value="ECO:0007669"/>
    <property type="project" value="InterPro"/>
</dbReference>
<keyword evidence="2 6" id="KW-0805">Transcription regulation</keyword>
<dbReference type="CDD" id="cd06171">
    <property type="entry name" value="Sigma70_r4"/>
    <property type="match status" value="1"/>
</dbReference>
<dbReference type="InterPro" id="IPR013325">
    <property type="entry name" value="RNA_pol_sigma_r2"/>
</dbReference>
<dbReference type="SUPFAM" id="SSF88946">
    <property type="entry name" value="Sigma2 domain of RNA polymerase sigma factors"/>
    <property type="match status" value="1"/>
</dbReference>
<sequence>MPALQLDPVPATAAAAAASDVQLALSAAAGNASAFETIVRRHNRLLFRTARGVVADDAEAQDVVQETYLRAFTNLHAFRGDSALGTWLARIAINVALTVQRRKGHLVQLQAGGDDEGDAPELEDAMAAQTTDSEAPDAAAQRHEVRELLQAAIGELPPIYRSAFMLRAVEELSVQETAFCLGVSEDVVKTRFLRARAMLRDRLALRVEASAAETFAFAGQRCDAVLAHVMAELVRRGLVRLH</sequence>
<keyword evidence="4 6" id="KW-0238">DNA-binding</keyword>
<dbReference type="InterPro" id="IPR000838">
    <property type="entry name" value="RNA_pol_sigma70_ECF_CS"/>
</dbReference>
<dbReference type="Pfam" id="PF08281">
    <property type="entry name" value="Sigma70_r4_2"/>
    <property type="match status" value="1"/>
</dbReference>
<evidence type="ECO:0000313" key="10">
    <source>
        <dbReference type="Proteomes" id="UP000521868"/>
    </source>
</evidence>
<dbReference type="GO" id="GO:0016987">
    <property type="term" value="F:sigma factor activity"/>
    <property type="evidence" value="ECO:0007669"/>
    <property type="project" value="UniProtKB-KW"/>
</dbReference>
<evidence type="ECO:0000256" key="5">
    <source>
        <dbReference type="ARBA" id="ARBA00023163"/>
    </source>
</evidence>
<reference evidence="9 10" key="1">
    <citation type="journal article" date="2020" name="Nature">
        <title>Bacterial chemolithoautotrophy via manganese oxidation.</title>
        <authorList>
            <person name="Yu H."/>
            <person name="Leadbetter J.R."/>
        </authorList>
    </citation>
    <scope>NUCLEOTIDE SEQUENCE [LARGE SCALE GENOMIC DNA]</scope>
    <source>
        <strain evidence="9 10">RBP-1</strain>
    </source>
</reference>
<dbReference type="PANTHER" id="PTHR43133">
    <property type="entry name" value="RNA POLYMERASE ECF-TYPE SIGMA FACTO"/>
    <property type="match status" value="1"/>
</dbReference>
<keyword evidence="5 6" id="KW-0804">Transcription</keyword>
<dbReference type="InterPro" id="IPR013324">
    <property type="entry name" value="RNA_pol_sigma_r3/r4-like"/>
</dbReference>
<evidence type="ECO:0000256" key="3">
    <source>
        <dbReference type="ARBA" id="ARBA00023082"/>
    </source>
</evidence>
<comment type="similarity">
    <text evidence="1 6">Belongs to the sigma-70 factor family. ECF subfamily.</text>
</comment>
<dbReference type="AlphaFoldDB" id="A0A7X6DH61"/>
<protein>
    <recommendedName>
        <fullName evidence="6">RNA polymerase sigma factor</fullName>
    </recommendedName>
</protein>
<dbReference type="InterPro" id="IPR039425">
    <property type="entry name" value="RNA_pol_sigma-70-like"/>
</dbReference>
<organism evidence="9 10">
    <name type="scientific">Ramlibacter lithotrophicus</name>
    <dbReference type="NCBI Taxonomy" id="2606681"/>
    <lineage>
        <taxon>Bacteria</taxon>
        <taxon>Pseudomonadati</taxon>
        <taxon>Pseudomonadota</taxon>
        <taxon>Betaproteobacteria</taxon>
        <taxon>Burkholderiales</taxon>
        <taxon>Comamonadaceae</taxon>
        <taxon>Ramlibacter</taxon>
    </lineage>
</organism>
<dbReference type="Gene3D" id="1.10.10.10">
    <property type="entry name" value="Winged helix-like DNA-binding domain superfamily/Winged helix DNA-binding domain"/>
    <property type="match status" value="1"/>
</dbReference>
<keyword evidence="3 6" id="KW-0731">Sigma factor</keyword>
<dbReference type="InterPro" id="IPR036388">
    <property type="entry name" value="WH-like_DNA-bd_sf"/>
</dbReference>
<dbReference type="SUPFAM" id="SSF88659">
    <property type="entry name" value="Sigma3 and sigma4 domains of RNA polymerase sigma factors"/>
    <property type="match status" value="1"/>
</dbReference>
<accession>A0A7X6DH61</accession>
<comment type="caution">
    <text evidence="9">The sequence shown here is derived from an EMBL/GenBank/DDBJ whole genome shotgun (WGS) entry which is preliminary data.</text>
</comment>
<dbReference type="InterPro" id="IPR014284">
    <property type="entry name" value="RNA_pol_sigma-70_dom"/>
</dbReference>
<dbReference type="GO" id="GO:0003677">
    <property type="term" value="F:DNA binding"/>
    <property type="evidence" value="ECO:0007669"/>
    <property type="project" value="UniProtKB-KW"/>
</dbReference>
<evidence type="ECO:0000256" key="6">
    <source>
        <dbReference type="RuleBase" id="RU000716"/>
    </source>
</evidence>
<dbReference type="PROSITE" id="PS01063">
    <property type="entry name" value="SIGMA70_ECF"/>
    <property type="match status" value="1"/>
</dbReference>
<dbReference type="Gene3D" id="1.10.1740.10">
    <property type="match status" value="1"/>
</dbReference>
<dbReference type="PANTHER" id="PTHR43133:SF51">
    <property type="entry name" value="RNA POLYMERASE SIGMA FACTOR"/>
    <property type="match status" value="1"/>
</dbReference>
<evidence type="ECO:0000256" key="4">
    <source>
        <dbReference type="ARBA" id="ARBA00023125"/>
    </source>
</evidence>
<evidence type="ECO:0000313" key="9">
    <source>
        <dbReference type="EMBL" id="NKE67097.1"/>
    </source>
</evidence>
<proteinExistence type="inferred from homology"/>
<name>A0A7X6DH61_9BURK</name>
<feature type="domain" description="RNA polymerase sigma-70 region 2" evidence="7">
    <location>
        <begin position="38"/>
        <end position="103"/>
    </location>
</feature>
<evidence type="ECO:0000256" key="1">
    <source>
        <dbReference type="ARBA" id="ARBA00010641"/>
    </source>
</evidence>
<evidence type="ECO:0000259" key="7">
    <source>
        <dbReference type="Pfam" id="PF04542"/>
    </source>
</evidence>
<dbReference type="NCBIfam" id="NF008888">
    <property type="entry name" value="PRK11922.1"/>
    <property type="match status" value="1"/>
</dbReference>
<dbReference type="NCBIfam" id="TIGR02937">
    <property type="entry name" value="sigma70-ECF"/>
    <property type="match status" value="1"/>
</dbReference>